<proteinExistence type="predicted"/>
<evidence type="ECO:0000313" key="3">
    <source>
        <dbReference type="EMBL" id="PYD63034.1"/>
    </source>
</evidence>
<dbReference type="OrthoDB" id="7277254at2"/>
<evidence type="ECO:0008006" key="6">
    <source>
        <dbReference type="Google" id="ProtNLM"/>
    </source>
</evidence>
<protein>
    <recommendedName>
        <fullName evidence="6">IS5/IS1182 family transposase</fullName>
    </recommendedName>
</protein>
<accession>A0A318PSU1</accession>
<organism evidence="3 5">
    <name type="scientific">Gluconacetobacter entanii</name>
    <dbReference type="NCBI Taxonomy" id="108528"/>
    <lineage>
        <taxon>Bacteria</taxon>
        <taxon>Pseudomonadati</taxon>
        <taxon>Pseudomonadota</taxon>
        <taxon>Alphaproteobacteria</taxon>
        <taxon>Acetobacterales</taxon>
        <taxon>Acetobacteraceae</taxon>
        <taxon>Gluconacetobacter</taxon>
    </lineage>
</organism>
<dbReference type="EMBL" id="NKUF01000005">
    <property type="protein sequence ID" value="PYD64114.1"/>
    <property type="molecule type" value="Genomic_DNA"/>
</dbReference>
<feature type="non-terminal residue" evidence="3">
    <location>
        <position position="41"/>
    </location>
</feature>
<sequence>MDRFVLTDAQWAKMEPLCLGKKTDRGRSGQDNRLFIEAVLW</sequence>
<evidence type="ECO:0000313" key="2">
    <source>
        <dbReference type="EMBL" id="PYD62454.1"/>
    </source>
</evidence>
<dbReference type="EMBL" id="NKUF01000034">
    <property type="protein sequence ID" value="PYD62454.1"/>
    <property type="molecule type" value="Genomic_DNA"/>
</dbReference>
<dbReference type="AlphaFoldDB" id="A0A318PSU1"/>
<name>A0A318PSU1_9PROT</name>
<dbReference type="EMBL" id="NKUF01000018">
    <property type="protein sequence ID" value="PYD63034.1"/>
    <property type="molecule type" value="Genomic_DNA"/>
</dbReference>
<reference evidence="3 5" key="1">
    <citation type="submission" date="2017-07" db="EMBL/GenBank/DDBJ databases">
        <title>A draft genome sequence of Gluconacetobacter entanii LTH 4560.</title>
        <authorList>
            <person name="Skraban J."/>
            <person name="Cleenwerck I."/>
            <person name="Vandamme P."/>
            <person name="Trcek J."/>
        </authorList>
    </citation>
    <scope>NUCLEOTIDE SEQUENCE [LARGE SCALE GENOMIC DNA]</scope>
    <source>
        <strain evidence="3 5">LTH 4560</strain>
    </source>
</reference>
<dbReference type="EMBL" id="NKUF01000048">
    <property type="protein sequence ID" value="PYD61671.1"/>
    <property type="molecule type" value="Genomic_DNA"/>
</dbReference>
<dbReference type="Proteomes" id="UP000248301">
    <property type="component" value="Unassembled WGS sequence"/>
</dbReference>
<evidence type="ECO:0000313" key="4">
    <source>
        <dbReference type="EMBL" id="PYD64114.1"/>
    </source>
</evidence>
<evidence type="ECO:0000313" key="5">
    <source>
        <dbReference type="Proteomes" id="UP000248301"/>
    </source>
</evidence>
<gene>
    <name evidence="4" type="ORF">CFR72_04105</name>
    <name evidence="3" type="ORF">CFR72_09210</name>
    <name evidence="2" type="ORF">CFR72_12550</name>
    <name evidence="1" type="ORF">CFR72_14035</name>
</gene>
<evidence type="ECO:0000313" key="1">
    <source>
        <dbReference type="EMBL" id="PYD61671.1"/>
    </source>
</evidence>
<comment type="caution">
    <text evidence="3">The sequence shown here is derived from an EMBL/GenBank/DDBJ whole genome shotgun (WGS) entry which is preliminary data.</text>
</comment>